<protein>
    <recommendedName>
        <fullName evidence="10">Copper acquisition factor BIM1-like domain-containing protein</fullName>
    </recommendedName>
</protein>
<comment type="caution">
    <text evidence="11">The sequence shown here is derived from an EMBL/GenBank/DDBJ whole genome shotgun (WGS) entry which is preliminary data.</text>
</comment>
<keyword evidence="9" id="KW-0812">Transmembrane</keyword>
<dbReference type="CDD" id="cd12087">
    <property type="entry name" value="TM_EGFR-like"/>
    <property type="match status" value="1"/>
</dbReference>
<evidence type="ECO:0000256" key="5">
    <source>
        <dbReference type="ARBA" id="ARBA00023136"/>
    </source>
</evidence>
<dbReference type="GO" id="GO:0098552">
    <property type="term" value="C:side of membrane"/>
    <property type="evidence" value="ECO:0007669"/>
    <property type="project" value="UniProtKB-KW"/>
</dbReference>
<feature type="region of interest" description="Disordered" evidence="8">
    <location>
        <begin position="258"/>
        <end position="293"/>
    </location>
</feature>
<dbReference type="CDD" id="cd21176">
    <property type="entry name" value="LPMO_auxiliary-like"/>
    <property type="match status" value="1"/>
</dbReference>
<feature type="region of interest" description="Disordered" evidence="8">
    <location>
        <begin position="194"/>
        <end position="217"/>
    </location>
</feature>
<evidence type="ECO:0000313" key="12">
    <source>
        <dbReference type="Proteomes" id="UP000623467"/>
    </source>
</evidence>
<dbReference type="Proteomes" id="UP000623467">
    <property type="component" value="Unassembled WGS sequence"/>
</dbReference>
<feature type="transmembrane region" description="Helical" evidence="9">
    <location>
        <begin position="222"/>
        <end position="244"/>
    </location>
</feature>
<dbReference type="OrthoDB" id="2146436at2759"/>
<evidence type="ECO:0000313" key="11">
    <source>
        <dbReference type="EMBL" id="KAF7373902.1"/>
    </source>
</evidence>
<evidence type="ECO:0000256" key="1">
    <source>
        <dbReference type="ARBA" id="ARBA00004609"/>
    </source>
</evidence>
<evidence type="ECO:0000256" key="2">
    <source>
        <dbReference type="ARBA" id="ARBA00022475"/>
    </source>
</evidence>
<evidence type="ECO:0000256" key="3">
    <source>
        <dbReference type="ARBA" id="ARBA00022622"/>
    </source>
</evidence>
<evidence type="ECO:0000256" key="7">
    <source>
        <dbReference type="ARBA" id="ARBA00023288"/>
    </source>
</evidence>
<name>A0A8H7DI05_9AGAR</name>
<evidence type="ECO:0000256" key="6">
    <source>
        <dbReference type="ARBA" id="ARBA00023180"/>
    </source>
</evidence>
<keyword evidence="9" id="KW-1133">Transmembrane helix</keyword>
<dbReference type="GO" id="GO:0005886">
    <property type="term" value="C:plasma membrane"/>
    <property type="evidence" value="ECO:0007669"/>
    <property type="project" value="UniProtKB-SubCell"/>
</dbReference>
<organism evidence="11 12">
    <name type="scientific">Mycena sanguinolenta</name>
    <dbReference type="NCBI Taxonomy" id="230812"/>
    <lineage>
        <taxon>Eukaryota</taxon>
        <taxon>Fungi</taxon>
        <taxon>Dikarya</taxon>
        <taxon>Basidiomycota</taxon>
        <taxon>Agaricomycotina</taxon>
        <taxon>Agaricomycetes</taxon>
        <taxon>Agaricomycetidae</taxon>
        <taxon>Agaricales</taxon>
        <taxon>Marasmiineae</taxon>
        <taxon>Mycenaceae</taxon>
        <taxon>Mycena</taxon>
    </lineage>
</organism>
<evidence type="ECO:0000256" key="8">
    <source>
        <dbReference type="SAM" id="MobiDB-lite"/>
    </source>
</evidence>
<feature type="compositionally biased region" description="Polar residues" evidence="8">
    <location>
        <begin position="197"/>
        <end position="211"/>
    </location>
</feature>
<accession>A0A8H7DI05</accession>
<evidence type="ECO:0000256" key="9">
    <source>
        <dbReference type="SAM" id="Phobius"/>
    </source>
</evidence>
<keyword evidence="6" id="KW-0325">Glycoprotein</keyword>
<keyword evidence="4" id="KW-0732">Signal</keyword>
<feature type="domain" description="Copper acquisition factor BIM1-like" evidence="10">
    <location>
        <begin position="14"/>
        <end position="111"/>
    </location>
</feature>
<dbReference type="Pfam" id="PF20238">
    <property type="entry name" value="BIM1-like_dom"/>
    <property type="match status" value="1"/>
</dbReference>
<dbReference type="InterPro" id="IPR046530">
    <property type="entry name" value="BIM1-like_dom"/>
</dbReference>
<keyword evidence="2" id="KW-1003">Cell membrane</keyword>
<comment type="subcellular location">
    <subcellularLocation>
        <location evidence="1">Cell membrane</location>
        <topology evidence="1">Lipid-anchor</topology>
        <topology evidence="1">GPI-anchor</topology>
    </subcellularLocation>
</comment>
<gene>
    <name evidence="11" type="ORF">MSAN_00602600</name>
</gene>
<keyword evidence="12" id="KW-1185">Reference proteome</keyword>
<reference evidence="11" key="1">
    <citation type="submission" date="2020-05" db="EMBL/GenBank/DDBJ databases">
        <title>Mycena genomes resolve the evolution of fungal bioluminescence.</title>
        <authorList>
            <person name="Tsai I.J."/>
        </authorList>
    </citation>
    <scope>NUCLEOTIDE SEQUENCE</scope>
    <source>
        <strain evidence="11">160909Yilan</strain>
    </source>
</reference>
<proteinExistence type="predicted"/>
<dbReference type="PANTHER" id="PTHR34992">
    <property type="entry name" value="HYPHAL ANASTAMOSIS-7 PROTEIN"/>
    <property type="match status" value="1"/>
</dbReference>
<dbReference type="EMBL" id="JACAZH010000003">
    <property type="protein sequence ID" value="KAF7373902.1"/>
    <property type="molecule type" value="Genomic_DNA"/>
</dbReference>
<sequence length="419" mass="44360">MPTSSYNFPLLAESSLKTVNLTFCDGYDNAASNRTIFPLSGGFFSLNSEHTSWTVGVDLSSSANPQTFQDFDSPVVPLSALSGEGIFCLSLDFTHTNGLQDGQNVTLEVLSALSLLAQVIYNDLPSQFVYDGSDGILFQVRAYADVSFVALTLLLFQCADLTLSRTAQISSDVCCRNGTTGPCLEFGPNVLEFGHDPQSSSTGNPQSTSGGASDGTRRKSNVGAIVGGLVGGIITIILIAAFFLHRWRQRARTRSLFENGPTASTYPPGPPPSFVLNAEQSQESSQSGGSSSMVPPHLVAMKREQAAAVHRYEDVHTAPDILVQTGEGLHLSPGHVSRTGHAAPVSGTLSSSEAQAVPISYSRDASSAALSANTRVLGSAPDMAAIPGTVLLELQSLREEVRRLAAQQTPPSYDYDPAR</sequence>
<feature type="compositionally biased region" description="Low complexity" evidence="8">
    <location>
        <begin position="279"/>
        <end position="292"/>
    </location>
</feature>
<keyword evidence="7" id="KW-0449">Lipoprotein</keyword>
<dbReference type="AlphaFoldDB" id="A0A8H7DI05"/>
<keyword evidence="3" id="KW-0336">GPI-anchor</keyword>
<evidence type="ECO:0000256" key="4">
    <source>
        <dbReference type="ARBA" id="ARBA00022729"/>
    </source>
</evidence>
<evidence type="ECO:0000259" key="10">
    <source>
        <dbReference type="Pfam" id="PF20238"/>
    </source>
</evidence>
<dbReference type="PANTHER" id="PTHR34992:SF1">
    <property type="entry name" value="COPPER ACQUISITION FACTOR BIM1-LIKE DOMAIN-CONTAINING PROTEIN"/>
    <property type="match status" value="1"/>
</dbReference>
<dbReference type="InterPro" id="IPR046936">
    <property type="entry name" value="BIM1-like"/>
</dbReference>
<keyword evidence="5 9" id="KW-0472">Membrane</keyword>